<proteinExistence type="predicted"/>
<comment type="caution">
    <text evidence="2">The sequence shown here is derived from an EMBL/GenBank/DDBJ whole genome shotgun (WGS) entry which is preliminary data.</text>
</comment>
<dbReference type="EMBL" id="LSRX01000929">
    <property type="protein sequence ID" value="OLP86208.1"/>
    <property type="molecule type" value="Genomic_DNA"/>
</dbReference>
<feature type="compositionally biased region" description="Basic and acidic residues" evidence="1">
    <location>
        <begin position="199"/>
        <end position="212"/>
    </location>
</feature>
<feature type="region of interest" description="Disordered" evidence="1">
    <location>
        <begin position="359"/>
        <end position="392"/>
    </location>
</feature>
<feature type="compositionally biased region" description="Basic and acidic residues" evidence="1">
    <location>
        <begin position="235"/>
        <end position="247"/>
    </location>
</feature>
<feature type="region of interest" description="Disordered" evidence="1">
    <location>
        <begin position="652"/>
        <end position="682"/>
    </location>
</feature>
<evidence type="ECO:0000313" key="3">
    <source>
        <dbReference type="Proteomes" id="UP000186817"/>
    </source>
</evidence>
<gene>
    <name evidence="2" type="ORF">AK812_SmicGene32711</name>
</gene>
<feature type="region of interest" description="Disordered" evidence="1">
    <location>
        <begin position="190"/>
        <end position="264"/>
    </location>
</feature>
<evidence type="ECO:0000256" key="1">
    <source>
        <dbReference type="SAM" id="MobiDB-lite"/>
    </source>
</evidence>
<dbReference type="Proteomes" id="UP000186817">
    <property type="component" value="Unassembled WGS sequence"/>
</dbReference>
<organism evidence="2 3">
    <name type="scientific">Symbiodinium microadriaticum</name>
    <name type="common">Dinoflagellate</name>
    <name type="synonym">Zooxanthella microadriatica</name>
    <dbReference type="NCBI Taxonomy" id="2951"/>
    <lineage>
        <taxon>Eukaryota</taxon>
        <taxon>Sar</taxon>
        <taxon>Alveolata</taxon>
        <taxon>Dinophyceae</taxon>
        <taxon>Suessiales</taxon>
        <taxon>Symbiodiniaceae</taxon>
        <taxon>Symbiodinium</taxon>
    </lineage>
</organism>
<accession>A0A1Q9CTE6</accession>
<feature type="compositionally biased region" description="Low complexity" evidence="1">
    <location>
        <begin position="660"/>
        <end position="676"/>
    </location>
</feature>
<reference evidence="2 3" key="1">
    <citation type="submission" date="2016-02" db="EMBL/GenBank/DDBJ databases">
        <title>Genome analysis of coral dinoflagellate symbionts highlights evolutionary adaptations to a symbiotic lifestyle.</title>
        <authorList>
            <person name="Aranda M."/>
            <person name="Li Y."/>
            <person name="Liew Y.J."/>
            <person name="Baumgarten S."/>
            <person name="Simakov O."/>
            <person name="Wilson M."/>
            <person name="Piel J."/>
            <person name="Ashoor H."/>
            <person name="Bougouffa S."/>
            <person name="Bajic V.B."/>
            <person name="Ryu T."/>
            <person name="Ravasi T."/>
            <person name="Bayer T."/>
            <person name="Micklem G."/>
            <person name="Kim H."/>
            <person name="Bhak J."/>
            <person name="Lajeunesse T.C."/>
            <person name="Voolstra C.R."/>
        </authorList>
    </citation>
    <scope>NUCLEOTIDE SEQUENCE [LARGE SCALE GENOMIC DNA]</scope>
    <source>
        <strain evidence="2 3">CCMP2467</strain>
    </source>
</reference>
<dbReference type="AlphaFoldDB" id="A0A1Q9CTE6"/>
<evidence type="ECO:0000313" key="2">
    <source>
        <dbReference type="EMBL" id="OLP86208.1"/>
    </source>
</evidence>
<protein>
    <submittedName>
        <fullName evidence="2">Uncharacterized protein</fullName>
    </submittedName>
</protein>
<sequence length="682" mass="75917">MSIAAASPRLYRDSLDILQSCMNNLTLFLMASKTWAENESVRDIEDEAENPAMAMDSAASRYIWSKQAHTGEGLDLDNLPFNSLGMEGIETRFAQWGVVVQEFGLRINAKGDDDEESCYMQTSLAKAIKLQQLVHAADNTASAATCCPHRGDHRRGRRHHGGLQDNDLVKTGSWGDRLKGYMDLSLDSGARASADQDGTPEHDHDKQKDHMDTAMNDTGEDTSTVRNKFATAEGHSPEEAERWKEETTQENTGRRGTATTPLDNELLERASAGGEAHAECRDREQWSVANDPMPVKRRRLLVAGRRNDAPMPRQGEEVATVALDLPTDLRNYHITLQFDEDTVVPEGPDSDASTALIDQAPDEAGDGDPGVLHGTTSGSSSGDRDKSRIVPSRTLSGLKGYSSFASNETGIARWHGYRRWPVTTPHKTEFRDEMLTLEHVKEYPSSSGPPSVLEVLTSSALVQSWEEKLQNHAQIISEALQLILSHRIETKLEDRCLDLLQRSPLIDATLDKDHMEMYWEHVYRQISNVREYRELTNHLQSVQGSCVMAAEDRHLATKTIAWVIAAESIGASFPRSLWALMACAEQDLWDKLERLVIGDEIHELPLGISELADSRDSAHRSFQRGWERFAARAMARELGAVHDRITRLERELAKFEDATSSPPTSSSPSYSDNEPSQGSYVS</sequence>
<dbReference type="OrthoDB" id="415186at2759"/>
<keyword evidence="3" id="KW-1185">Reference proteome</keyword>
<name>A0A1Q9CTE6_SYMMI</name>